<organism evidence="2 3">
    <name type="scientific">Suillus subaureus</name>
    <dbReference type="NCBI Taxonomy" id="48587"/>
    <lineage>
        <taxon>Eukaryota</taxon>
        <taxon>Fungi</taxon>
        <taxon>Dikarya</taxon>
        <taxon>Basidiomycota</taxon>
        <taxon>Agaricomycotina</taxon>
        <taxon>Agaricomycetes</taxon>
        <taxon>Agaricomycetidae</taxon>
        <taxon>Boletales</taxon>
        <taxon>Suillineae</taxon>
        <taxon>Suillaceae</taxon>
        <taxon>Suillus</taxon>
    </lineage>
</organism>
<accession>A0A9P7DP15</accession>
<evidence type="ECO:0000259" key="1">
    <source>
        <dbReference type="Pfam" id="PF20231"/>
    </source>
</evidence>
<dbReference type="EMBL" id="JABBWG010000134">
    <property type="protein sequence ID" value="KAG1799643.1"/>
    <property type="molecule type" value="Genomic_DNA"/>
</dbReference>
<sequence>MSEYVMLFHGDLSIREHLLAAQQQCAIEDTPWKCFQHVIFIPGLFHLKMASADAIWHTFLQPISAQDDDSALMQDIGILHPKETGIYGSKPGFHYMHQLITYDVEAKKHNSLHMDLEKFAASEPSFDDLKNMADQLACTYIANHRLQWMRSAQHAQCNKQYKNCLLLNKYMLLYEELSYAMNLGDIGQVETCVVAWIMILKATWKHKYAMHMTDFLCNTHFYYPKGLRKAIWYHILINPTGKKGKFQAVDWCVINGGKGSNHTVDHIILESPLVQWNFLRTHLTNQHAKADMAQTFKQLCMYIAEHSPHKPMLGQNSKYCVPDLFSKGLKLIDKKEIGVDVEAGEDHATLEDLAVELGI</sequence>
<gene>
    <name evidence="2" type="ORF">BJ212DRAFT_1450246</name>
</gene>
<dbReference type="Pfam" id="PF20231">
    <property type="entry name" value="DUF6589"/>
    <property type="match status" value="1"/>
</dbReference>
<feature type="domain" description="DUF6589" evidence="1">
    <location>
        <begin position="3"/>
        <end position="253"/>
    </location>
</feature>
<dbReference type="AlphaFoldDB" id="A0A9P7DP15"/>
<proteinExistence type="predicted"/>
<reference evidence="2" key="1">
    <citation type="journal article" date="2020" name="New Phytol.">
        <title>Comparative genomics reveals dynamic genome evolution in host specialist ectomycorrhizal fungi.</title>
        <authorList>
            <person name="Lofgren L.A."/>
            <person name="Nguyen N.H."/>
            <person name="Vilgalys R."/>
            <person name="Ruytinx J."/>
            <person name="Liao H.L."/>
            <person name="Branco S."/>
            <person name="Kuo A."/>
            <person name="LaButti K."/>
            <person name="Lipzen A."/>
            <person name="Andreopoulos W."/>
            <person name="Pangilinan J."/>
            <person name="Riley R."/>
            <person name="Hundley H."/>
            <person name="Na H."/>
            <person name="Barry K."/>
            <person name="Grigoriev I.V."/>
            <person name="Stajich J.E."/>
            <person name="Kennedy P.G."/>
        </authorList>
    </citation>
    <scope>NUCLEOTIDE SEQUENCE</scope>
    <source>
        <strain evidence="2">MN1</strain>
    </source>
</reference>
<protein>
    <recommendedName>
        <fullName evidence="1">DUF6589 domain-containing protein</fullName>
    </recommendedName>
</protein>
<dbReference type="OrthoDB" id="4743193at2759"/>
<name>A0A9P7DP15_9AGAM</name>
<dbReference type="InterPro" id="IPR046496">
    <property type="entry name" value="DUF6589"/>
</dbReference>
<dbReference type="Proteomes" id="UP000807769">
    <property type="component" value="Unassembled WGS sequence"/>
</dbReference>
<dbReference type="GeneID" id="64632821"/>
<dbReference type="RefSeq" id="XP_041185763.1">
    <property type="nucleotide sequence ID" value="XM_041338805.1"/>
</dbReference>
<keyword evidence="3" id="KW-1185">Reference proteome</keyword>
<comment type="caution">
    <text evidence="2">The sequence shown here is derived from an EMBL/GenBank/DDBJ whole genome shotgun (WGS) entry which is preliminary data.</text>
</comment>
<evidence type="ECO:0000313" key="2">
    <source>
        <dbReference type="EMBL" id="KAG1799643.1"/>
    </source>
</evidence>
<evidence type="ECO:0000313" key="3">
    <source>
        <dbReference type="Proteomes" id="UP000807769"/>
    </source>
</evidence>